<name>A0A3E2TR12_9FIRM</name>
<dbReference type="GO" id="GO:0005737">
    <property type="term" value="C:cytoplasm"/>
    <property type="evidence" value="ECO:0007669"/>
    <property type="project" value="UniProtKB-SubCell"/>
</dbReference>
<dbReference type="InterPro" id="IPR035895">
    <property type="entry name" value="HPr-like_sf"/>
</dbReference>
<dbReference type="PANTHER" id="PTHR33705:SF2">
    <property type="entry name" value="PHOSPHOCARRIER PROTEIN NPR"/>
    <property type="match status" value="1"/>
</dbReference>
<evidence type="ECO:0000313" key="5">
    <source>
        <dbReference type="EMBL" id="RGB81072.1"/>
    </source>
</evidence>
<keyword evidence="2" id="KW-0963">Cytoplasm</keyword>
<dbReference type="InterPro" id="IPR050399">
    <property type="entry name" value="HPr"/>
</dbReference>
<keyword evidence="3" id="KW-0598">Phosphotransferase system</keyword>
<dbReference type="EMBL" id="QVFD01000002">
    <property type="protein sequence ID" value="RGC50508.1"/>
    <property type="molecule type" value="Genomic_DNA"/>
</dbReference>
<gene>
    <name evidence="5" type="ORF">DW070_04595</name>
    <name evidence="6" type="ORF">DW747_03820</name>
</gene>
<evidence type="ECO:0000313" key="6">
    <source>
        <dbReference type="EMBL" id="RGC50508.1"/>
    </source>
</evidence>
<evidence type="ECO:0000313" key="7">
    <source>
        <dbReference type="Proteomes" id="UP000260773"/>
    </source>
</evidence>
<sequence length="84" mass="9268">MISAQVTIHTPHGLHLRPAGELAEEALKYRCRVSLAHGDKEISAKSLLGILSLCIRQDTEITVVCDGMDEQEALEGMVQFIEHL</sequence>
<dbReference type="NCBIfam" id="TIGR01003">
    <property type="entry name" value="PTS_HPr_family"/>
    <property type="match status" value="1"/>
</dbReference>
<dbReference type="RefSeq" id="WP_015514567.1">
    <property type="nucleotide sequence ID" value="NZ_JAJCNA010000010.1"/>
</dbReference>
<comment type="subcellular location">
    <subcellularLocation>
        <location evidence="1">Cytoplasm</location>
    </subcellularLocation>
</comment>
<dbReference type="Gene3D" id="3.30.1340.10">
    <property type="entry name" value="HPr-like"/>
    <property type="match status" value="1"/>
</dbReference>
<comment type="caution">
    <text evidence="5">The sequence shown here is derived from an EMBL/GenBank/DDBJ whole genome shotgun (WGS) entry which is preliminary data.</text>
</comment>
<feature type="domain" description="HPr" evidence="4">
    <location>
        <begin position="1"/>
        <end position="84"/>
    </location>
</feature>
<organism evidence="5 7">
    <name type="scientific">Coprococcus catus</name>
    <dbReference type="NCBI Taxonomy" id="116085"/>
    <lineage>
        <taxon>Bacteria</taxon>
        <taxon>Bacillati</taxon>
        <taxon>Bacillota</taxon>
        <taxon>Clostridia</taxon>
        <taxon>Lachnospirales</taxon>
        <taxon>Lachnospiraceae</taxon>
        <taxon>Coprococcus</taxon>
    </lineage>
</organism>
<keyword evidence="8" id="KW-1185">Reference proteome</keyword>
<dbReference type="GO" id="GO:0009401">
    <property type="term" value="P:phosphoenolpyruvate-dependent sugar phosphotransferase system"/>
    <property type="evidence" value="ECO:0007669"/>
    <property type="project" value="UniProtKB-KW"/>
</dbReference>
<dbReference type="AlphaFoldDB" id="A0A3E2TR12"/>
<protein>
    <submittedName>
        <fullName evidence="5">HPr family phosphocarrier protein</fullName>
    </submittedName>
</protein>
<proteinExistence type="predicted"/>
<dbReference type="Pfam" id="PF00381">
    <property type="entry name" value="PTS-HPr"/>
    <property type="match status" value="1"/>
</dbReference>
<reference evidence="7 8" key="1">
    <citation type="submission" date="2018-08" db="EMBL/GenBank/DDBJ databases">
        <title>A genome reference for cultivated species of the human gut microbiota.</title>
        <authorList>
            <person name="Zou Y."/>
            <person name="Xue W."/>
            <person name="Luo G."/>
        </authorList>
    </citation>
    <scope>NUCLEOTIDE SEQUENCE [LARGE SCALE GENOMIC DNA]</scope>
    <source>
        <strain evidence="5 7">AF45-17</strain>
        <strain evidence="6 8">AM28-39</strain>
    </source>
</reference>
<dbReference type="PANTHER" id="PTHR33705">
    <property type="entry name" value="PHOSPHOCARRIER PROTEIN HPR"/>
    <property type="match status" value="1"/>
</dbReference>
<evidence type="ECO:0000256" key="1">
    <source>
        <dbReference type="ARBA" id="ARBA00004496"/>
    </source>
</evidence>
<dbReference type="SUPFAM" id="SSF55594">
    <property type="entry name" value="HPr-like"/>
    <property type="match status" value="1"/>
</dbReference>
<dbReference type="Proteomes" id="UP000260773">
    <property type="component" value="Unassembled WGS sequence"/>
</dbReference>
<dbReference type="OrthoDB" id="9809047at2"/>
<dbReference type="InterPro" id="IPR000032">
    <property type="entry name" value="HPr-like"/>
</dbReference>
<dbReference type="EMBL" id="QVEP01000007">
    <property type="protein sequence ID" value="RGB81072.1"/>
    <property type="molecule type" value="Genomic_DNA"/>
</dbReference>
<dbReference type="CDD" id="cd00367">
    <property type="entry name" value="PTS-HPr_like"/>
    <property type="match status" value="1"/>
</dbReference>
<evidence type="ECO:0000259" key="4">
    <source>
        <dbReference type="PROSITE" id="PS51350"/>
    </source>
</evidence>
<dbReference type="PRINTS" id="PR00107">
    <property type="entry name" value="PHOSPHOCPHPR"/>
</dbReference>
<evidence type="ECO:0000313" key="8">
    <source>
        <dbReference type="Proteomes" id="UP000261231"/>
    </source>
</evidence>
<evidence type="ECO:0000256" key="3">
    <source>
        <dbReference type="ARBA" id="ARBA00022683"/>
    </source>
</evidence>
<dbReference type="Proteomes" id="UP000261231">
    <property type="component" value="Unassembled WGS sequence"/>
</dbReference>
<dbReference type="PROSITE" id="PS51350">
    <property type="entry name" value="PTS_HPR_DOM"/>
    <property type="match status" value="1"/>
</dbReference>
<accession>A0A3E2TR12</accession>
<evidence type="ECO:0000256" key="2">
    <source>
        <dbReference type="ARBA" id="ARBA00022490"/>
    </source>
</evidence>